<dbReference type="InterPro" id="IPR007325">
    <property type="entry name" value="KFase/CYL"/>
</dbReference>
<dbReference type="Gene3D" id="3.50.30.50">
    <property type="entry name" value="Putative cyclase"/>
    <property type="match status" value="1"/>
</dbReference>
<sequence length="218" mass="24591">MFGEDYRIIDLSSAVEPNNMPEGRQFNTMRSATLPDGKDTEAVFTHTHVGTHVEVALHALRKPPAVTDFPITKFMGEAIVLSLDERSGGSLEVDSDYLEEKIGDKIKPNDIVIWRNDIAESSNVSHPEENLPYFTPESAEFFIENNTKMVVKSNVKFGKTMDLGSEFEDQLHENQIPIVEIPDNLHDIKRERIFFMALPIKVDEVGSSWVRAVGIEKC</sequence>
<dbReference type="GO" id="GO:0019441">
    <property type="term" value="P:L-tryptophan catabolic process to kynurenine"/>
    <property type="evidence" value="ECO:0007669"/>
    <property type="project" value="InterPro"/>
</dbReference>
<dbReference type="SUPFAM" id="SSF102198">
    <property type="entry name" value="Putative cyclase"/>
    <property type="match status" value="1"/>
</dbReference>
<keyword evidence="2" id="KW-1185">Reference proteome</keyword>
<protein>
    <recommendedName>
        <fullName evidence="3">Cyclase</fullName>
    </recommendedName>
</protein>
<dbReference type="Proteomes" id="UP000070373">
    <property type="component" value="Unassembled WGS sequence"/>
</dbReference>
<dbReference type="EMBL" id="LHXN01000059">
    <property type="protein sequence ID" value="KXA92343.1"/>
    <property type="molecule type" value="Genomic_DNA"/>
</dbReference>
<comment type="caution">
    <text evidence="1">The sequence shown here is derived from an EMBL/GenBank/DDBJ whole genome shotgun (WGS) entry which is preliminary data.</text>
</comment>
<proteinExistence type="predicted"/>
<dbReference type="GO" id="GO:0004061">
    <property type="term" value="F:arylformamidase activity"/>
    <property type="evidence" value="ECO:0007669"/>
    <property type="project" value="InterPro"/>
</dbReference>
<accession>A0A133UDQ3</accession>
<dbReference type="InterPro" id="IPR037175">
    <property type="entry name" value="KFase_sf"/>
</dbReference>
<evidence type="ECO:0000313" key="1">
    <source>
        <dbReference type="EMBL" id="KXA92343.1"/>
    </source>
</evidence>
<organism evidence="1 2">
    <name type="scientific">candidate division MSBL1 archaeon SCGC-AAA259E17</name>
    <dbReference type="NCBI Taxonomy" id="1698263"/>
    <lineage>
        <taxon>Archaea</taxon>
        <taxon>Methanobacteriati</taxon>
        <taxon>Methanobacteriota</taxon>
        <taxon>candidate division MSBL1</taxon>
    </lineage>
</organism>
<dbReference type="PANTHER" id="PTHR31118">
    <property type="entry name" value="CYCLASE-LIKE PROTEIN 2"/>
    <property type="match status" value="1"/>
</dbReference>
<evidence type="ECO:0000313" key="2">
    <source>
        <dbReference type="Proteomes" id="UP000070373"/>
    </source>
</evidence>
<dbReference type="Pfam" id="PF04199">
    <property type="entry name" value="Cyclase"/>
    <property type="match status" value="1"/>
</dbReference>
<dbReference type="AlphaFoldDB" id="A0A133UDQ3"/>
<dbReference type="PANTHER" id="PTHR31118:SF12">
    <property type="entry name" value="CYCLASE-LIKE PROTEIN 2"/>
    <property type="match status" value="1"/>
</dbReference>
<reference evidence="1 2" key="1">
    <citation type="journal article" date="2016" name="Sci. Rep.">
        <title>Metabolic traits of an uncultured archaeal lineage -MSBL1- from brine pools of the Red Sea.</title>
        <authorList>
            <person name="Mwirichia R."/>
            <person name="Alam I."/>
            <person name="Rashid M."/>
            <person name="Vinu M."/>
            <person name="Ba-Alawi W."/>
            <person name="Anthony Kamau A."/>
            <person name="Kamanda Ngugi D."/>
            <person name="Goker M."/>
            <person name="Klenk H.P."/>
            <person name="Bajic V."/>
            <person name="Stingl U."/>
        </authorList>
    </citation>
    <scope>NUCLEOTIDE SEQUENCE [LARGE SCALE GENOMIC DNA]</scope>
    <source>
        <strain evidence="1">SCGC-AAA259E17</strain>
    </source>
</reference>
<name>A0A133UDQ3_9EURY</name>
<gene>
    <name evidence="1" type="ORF">AKJ64_03435</name>
</gene>
<evidence type="ECO:0008006" key="3">
    <source>
        <dbReference type="Google" id="ProtNLM"/>
    </source>
</evidence>